<keyword evidence="1" id="KW-1133">Transmembrane helix</keyword>
<dbReference type="AlphaFoldDB" id="A0A2P2KBD5"/>
<evidence type="ECO:0000256" key="1">
    <source>
        <dbReference type="SAM" id="Phobius"/>
    </source>
</evidence>
<feature type="transmembrane region" description="Helical" evidence="1">
    <location>
        <begin position="21"/>
        <end position="40"/>
    </location>
</feature>
<protein>
    <submittedName>
        <fullName evidence="2">Uncharacterized protein</fullName>
    </submittedName>
</protein>
<dbReference type="EMBL" id="GGEC01022569">
    <property type="protein sequence ID" value="MBX03053.1"/>
    <property type="molecule type" value="Transcribed_RNA"/>
</dbReference>
<dbReference type="EMBL" id="GGEC01022570">
    <property type="protein sequence ID" value="MBX03054.1"/>
    <property type="molecule type" value="Transcribed_RNA"/>
</dbReference>
<sequence>MYREIERERQREEKKNTYKKVCVFGLAFSCPVFSRFWDLIPLLTHCLRNAKLTKSRAHKLTLLISLENFLFVCIKASFLPPNKAVC</sequence>
<reference evidence="2" key="1">
    <citation type="submission" date="2018-02" db="EMBL/GenBank/DDBJ databases">
        <title>Rhizophora mucronata_Transcriptome.</title>
        <authorList>
            <person name="Meera S.P."/>
            <person name="Sreeshan A."/>
            <person name="Augustine A."/>
        </authorList>
    </citation>
    <scope>NUCLEOTIDE SEQUENCE</scope>
    <source>
        <tissue evidence="2">Leaf</tissue>
    </source>
</reference>
<proteinExistence type="predicted"/>
<name>A0A2P2KBD5_RHIMU</name>
<organism evidence="2">
    <name type="scientific">Rhizophora mucronata</name>
    <name type="common">Asiatic mangrove</name>
    <dbReference type="NCBI Taxonomy" id="61149"/>
    <lineage>
        <taxon>Eukaryota</taxon>
        <taxon>Viridiplantae</taxon>
        <taxon>Streptophyta</taxon>
        <taxon>Embryophyta</taxon>
        <taxon>Tracheophyta</taxon>
        <taxon>Spermatophyta</taxon>
        <taxon>Magnoliopsida</taxon>
        <taxon>eudicotyledons</taxon>
        <taxon>Gunneridae</taxon>
        <taxon>Pentapetalae</taxon>
        <taxon>rosids</taxon>
        <taxon>fabids</taxon>
        <taxon>Malpighiales</taxon>
        <taxon>Rhizophoraceae</taxon>
        <taxon>Rhizophora</taxon>
    </lineage>
</organism>
<keyword evidence="1" id="KW-0812">Transmembrane</keyword>
<feature type="transmembrane region" description="Helical" evidence="1">
    <location>
        <begin position="60"/>
        <end position="79"/>
    </location>
</feature>
<accession>A0A2P2KBD5</accession>
<keyword evidence="1" id="KW-0472">Membrane</keyword>
<evidence type="ECO:0000313" key="2">
    <source>
        <dbReference type="EMBL" id="MBX03053.1"/>
    </source>
</evidence>